<dbReference type="Pfam" id="PF09250">
    <property type="entry name" value="Prim-Pol"/>
    <property type="match status" value="1"/>
</dbReference>
<gene>
    <name evidence="3" type="ORF">CETAM_09355</name>
</gene>
<keyword evidence="4" id="KW-1185">Reference proteome</keyword>
<dbReference type="EMBL" id="CP046453">
    <property type="protein sequence ID" value="QGU05122.1"/>
    <property type="molecule type" value="Genomic_DNA"/>
</dbReference>
<dbReference type="KEGG" id="ccoe:CETAM_09355"/>
<protein>
    <recommendedName>
        <fullName evidence="2">DNA primase/polymerase bifunctional N-terminal domain-containing protein</fullName>
    </recommendedName>
</protein>
<dbReference type="Proteomes" id="UP000425178">
    <property type="component" value="Chromosome"/>
</dbReference>
<dbReference type="InterPro" id="IPR015330">
    <property type="entry name" value="DNA_primase/pol_bifunc_N"/>
</dbReference>
<keyword evidence="1" id="KW-0378">Hydrolase</keyword>
<dbReference type="InterPro" id="IPR027417">
    <property type="entry name" value="P-loop_NTPase"/>
</dbReference>
<organism evidence="3 4">
    <name type="scientific">Corynebacterium comes</name>
    <dbReference type="NCBI Taxonomy" id="2675218"/>
    <lineage>
        <taxon>Bacteria</taxon>
        <taxon>Bacillati</taxon>
        <taxon>Actinomycetota</taxon>
        <taxon>Actinomycetes</taxon>
        <taxon>Mycobacteriales</taxon>
        <taxon>Corynebacteriaceae</taxon>
        <taxon>Corynebacterium</taxon>
    </lineage>
</organism>
<evidence type="ECO:0000256" key="1">
    <source>
        <dbReference type="ARBA" id="ARBA00022801"/>
    </source>
</evidence>
<reference evidence="3 4" key="1">
    <citation type="journal article" date="2021" name="Int. J. Syst. Evol. Microbiol.">
        <title>Classification of three corynebacterial strains isolated from a small paddock in North Rhine-Westphalia: proposal of &lt;i&gt;Corynebacterium kalinowskii&lt;/i&gt; sp. nov., &lt;i&gt;Corynebacterium comes&lt;/i&gt; sp. nov. and &lt;i&gt;Corynebacterium occultum&lt;/i&gt; sp. nov.</title>
        <authorList>
            <person name="Schaffert L."/>
            <person name="Ruwe M."/>
            <person name="Milse J."/>
            <person name="Hanuschka K."/>
            <person name="Ortseifen V."/>
            <person name="Droste J."/>
            <person name="Brandt D."/>
            <person name="Schl L."/>
            <person name="Kutter Y."/>
            <person name="Vinke S."/>
            <person name="Vieh P."/>
            <person name="Jacob L."/>
            <person name="L N.C."/>
            <person name="Schulte-Berndt E."/>
            <person name="Hain C."/>
            <person name="Linder M."/>
            <person name="Schmidt P."/>
            <person name="Wollenschl L."/>
            <person name="Luttermann T."/>
            <person name="Thieme E."/>
            <person name="Hassa J."/>
            <person name="Haak M."/>
            <person name="Wittchen M."/>
            <person name="Mentz A."/>
            <person name="Persicke M."/>
            <person name="Busche T."/>
            <person name="R C."/>
        </authorList>
    </citation>
    <scope>NUCLEOTIDE SEQUENCE [LARGE SCALE GENOMIC DNA]</scope>
    <source>
        <strain evidence="3 4">2019</strain>
    </source>
</reference>
<evidence type="ECO:0000259" key="2">
    <source>
        <dbReference type="Pfam" id="PF09250"/>
    </source>
</evidence>
<dbReference type="PANTHER" id="PTHR35372:SF2">
    <property type="entry name" value="SF3 HELICASE DOMAIN-CONTAINING PROTEIN"/>
    <property type="match status" value="1"/>
</dbReference>
<evidence type="ECO:0000313" key="3">
    <source>
        <dbReference type="EMBL" id="QGU05122.1"/>
    </source>
</evidence>
<sequence length="847" mass="95599">MTSNNHEGEEVTMNDYTISEQGVKPFEQYIFKGWVTPFPLPCGSKFPPRTGFTGDIETVSEEVTREAWDREMGDFNLGLRMDITGDYDVISLDVDEYRDKKGMQNLVELMDELGELPLKAIPRSTRRGVDSPAAQYFFLVPRGLKWASKVCADVEVIQKNHRYSAVWPSEVEGEMYRWYIGDEEIEIPNVKDLPVLPQAWINYLQRGNLIKRHAPSEYFGNTEADEWLSKVAPGWADAPSAGFLTGLEPKLEAMVGNAHDTLNDSLWWAVRYAVLDGQPGLKAAIEALKAKFFAEAERDYKETAETEYARNYLGAVNKTRGDIEHKKATPFLVKYSPALLTGFTLLTGAQKAAKAHEDLTEKINRSMRMPAPLAVPRLIALLCPELVTVRNSGSEDSILNMAVGETLQYGDLREILEKTVMPEIHRYRIQFEDDSDEDKAGKAVLSKALALCEANRPVALFENTANAVRDMGRKFTASKIDANPYLLGVGDEVLDLQAVIDNPDGGLESWLRPREYEDAVTKSLTLDIRAGLKSLEYREQSPIAKETHTERLLKVIQPDEDTRQFLQKALGYSMFGKNKAHKFFVWFGPGGSGKGSIVDSVMSVLGEDVYASQITPEQFKKGSASKPDPEYTKSLTTRMTFVNETDEGTKIDASAIKRATESRSGRALHSNNVVKQDGNTITFMTNRVFSFEHDSGVERRLAVIPFTQAKKAVKEAQPHINSEWREHEEEKVWFLNWLLEGFALSMSEGLEQEDYPPLVAQATARFIAEADPSMVFFQMLERTGDPDDYVRTEDMARSYRDVTGDLTIAEKALSMKINRWFRDQGHADDKDRVNDKRVYRGWTLNEE</sequence>
<dbReference type="PANTHER" id="PTHR35372">
    <property type="entry name" value="ATP BINDING PROTEIN-RELATED"/>
    <property type="match status" value="1"/>
</dbReference>
<dbReference type="InterPro" id="IPR051620">
    <property type="entry name" value="ORF904-like_C"/>
</dbReference>
<proteinExistence type="predicted"/>
<dbReference type="Gene3D" id="3.40.50.300">
    <property type="entry name" value="P-loop containing nucleotide triphosphate hydrolases"/>
    <property type="match status" value="1"/>
</dbReference>
<feature type="domain" description="DNA primase/polymerase bifunctional N-terminal" evidence="2">
    <location>
        <begin position="29"/>
        <end position="185"/>
    </location>
</feature>
<evidence type="ECO:0000313" key="4">
    <source>
        <dbReference type="Proteomes" id="UP000425178"/>
    </source>
</evidence>
<dbReference type="AlphaFoldDB" id="A0A6B8VIF7"/>
<accession>A0A6B8VIF7</accession>
<name>A0A6B8VIF7_9CORY</name>
<dbReference type="GO" id="GO:0016787">
    <property type="term" value="F:hydrolase activity"/>
    <property type="evidence" value="ECO:0007669"/>
    <property type="project" value="UniProtKB-KW"/>
</dbReference>
<dbReference type="RefSeq" id="WP_156228605.1">
    <property type="nucleotide sequence ID" value="NZ_CP046453.1"/>
</dbReference>